<sequence length="91" mass="10289">MKFYRGSRPSERSFTQADITERILHREAYQAGGLSFFLPARGVIAGEVRVFSKYGRVDMGFSFGRGDYSLHRGDIFRTVVCGARLLASLMF</sequence>
<name>A0ABY5X6F3_ERWPY</name>
<evidence type="ECO:0000313" key="2">
    <source>
        <dbReference type="Proteomes" id="UP001058553"/>
    </source>
</evidence>
<dbReference type="RefSeq" id="WP_259817631.1">
    <property type="nucleotide sequence ID" value="NZ_CP103445.1"/>
</dbReference>
<dbReference type="Proteomes" id="UP001058553">
    <property type="component" value="Chromosome"/>
</dbReference>
<gene>
    <name evidence="1" type="ORF">NYP84_15345</name>
</gene>
<protein>
    <submittedName>
        <fullName evidence="1">Uncharacterized protein</fullName>
    </submittedName>
</protein>
<evidence type="ECO:0000313" key="1">
    <source>
        <dbReference type="EMBL" id="UWS32965.1"/>
    </source>
</evidence>
<keyword evidence="2" id="KW-1185">Reference proteome</keyword>
<organism evidence="1 2">
    <name type="scientific">Erwinia pyrifoliae</name>
    <dbReference type="NCBI Taxonomy" id="79967"/>
    <lineage>
        <taxon>Bacteria</taxon>
        <taxon>Pseudomonadati</taxon>
        <taxon>Pseudomonadota</taxon>
        <taxon>Gammaproteobacteria</taxon>
        <taxon>Enterobacterales</taxon>
        <taxon>Erwiniaceae</taxon>
        <taxon>Erwinia</taxon>
    </lineage>
</organism>
<reference evidence="1" key="1">
    <citation type="submission" date="2022-07" db="EMBL/GenBank/DDBJ databases">
        <title>Genetic diversity of Erwinia pyrifoliae.</title>
        <authorList>
            <person name="Park D.S."/>
            <person name="Ham H."/>
        </authorList>
    </citation>
    <scope>NUCLEOTIDE SEQUENCE</scope>
    <source>
        <strain evidence="1">CP201486</strain>
    </source>
</reference>
<proteinExistence type="predicted"/>
<dbReference type="EMBL" id="CP103445">
    <property type="protein sequence ID" value="UWS32965.1"/>
    <property type="molecule type" value="Genomic_DNA"/>
</dbReference>
<accession>A0ABY5X6F3</accession>